<gene>
    <name evidence="8" type="ORF">MSPICULIGERA_LOCUS13664</name>
</gene>
<dbReference type="GO" id="GO:0034707">
    <property type="term" value="C:chloride channel complex"/>
    <property type="evidence" value="ECO:0007669"/>
    <property type="project" value="UniProtKB-KW"/>
</dbReference>
<keyword evidence="2 6" id="KW-0812">Transmembrane</keyword>
<evidence type="ECO:0000256" key="3">
    <source>
        <dbReference type="ARBA" id="ARBA00022989"/>
    </source>
</evidence>
<comment type="function">
    <text evidence="6">Forms chloride channels.</text>
</comment>
<dbReference type="EMBL" id="CATQJA010002637">
    <property type="protein sequence ID" value="CAJ0575353.1"/>
    <property type="molecule type" value="Genomic_DNA"/>
</dbReference>
<reference evidence="8" key="1">
    <citation type="submission" date="2023-06" db="EMBL/GenBank/DDBJ databases">
        <authorList>
            <person name="Delattre M."/>
        </authorList>
    </citation>
    <scope>NUCLEOTIDE SEQUENCE</scope>
    <source>
        <strain evidence="8">AF72</strain>
    </source>
</reference>
<dbReference type="AlphaFoldDB" id="A0AA36CU31"/>
<name>A0AA36CU31_9BILA</name>
<evidence type="ECO:0000256" key="2">
    <source>
        <dbReference type="ARBA" id="ARBA00022692"/>
    </source>
</evidence>
<dbReference type="Pfam" id="PF01062">
    <property type="entry name" value="Bestrophin"/>
    <property type="match status" value="1"/>
</dbReference>
<keyword evidence="4 6" id="KW-0472">Membrane</keyword>
<comment type="subcellular location">
    <subcellularLocation>
        <location evidence="6">Cell membrane</location>
        <topology evidence="6">Multi-pass membrane protein</topology>
    </subcellularLocation>
    <subcellularLocation>
        <location evidence="1">Membrane</location>
        <topology evidence="1">Multi-pass membrane protein</topology>
    </subcellularLocation>
</comment>
<dbReference type="Proteomes" id="UP001177023">
    <property type="component" value="Unassembled WGS sequence"/>
</dbReference>
<dbReference type="InterPro" id="IPR000615">
    <property type="entry name" value="Bestrophin"/>
</dbReference>
<organism evidence="8 9">
    <name type="scientific">Mesorhabditis spiculigera</name>
    <dbReference type="NCBI Taxonomy" id="96644"/>
    <lineage>
        <taxon>Eukaryota</taxon>
        <taxon>Metazoa</taxon>
        <taxon>Ecdysozoa</taxon>
        <taxon>Nematoda</taxon>
        <taxon>Chromadorea</taxon>
        <taxon>Rhabditida</taxon>
        <taxon>Rhabditina</taxon>
        <taxon>Rhabditomorpha</taxon>
        <taxon>Rhabditoidea</taxon>
        <taxon>Rhabditidae</taxon>
        <taxon>Mesorhabditinae</taxon>
        <taxon>Mesorhabditis</taxon>
    </lineage>
</organism>
<evidence type="ECO:0000256" key="5">
    <source>
        <dbReference type="ARBA" id="ARBA00034769"/>
    </source>
</evidence>
<dbReference type="InterPro" id="IPR021134">
    <property type="entry name" value="Bestrophin-like"/>
</dbReference>
<evidence type="ECO:0000256" key="6">
    <source>
        <dbReference type="RuleBase" id="RU363126"/>
    </source>
</evidence>
<keyword evidence="6" id="KW-0869">Chloride channel</keyword>
<evidence type="ECO:0000313" key="8">
    <source>
        <dbReference type="EMBL" id="CAJ0575353.1"/>
    </source>
</evidence>
<protein>
    <recommendedName>
        <fullName evidence="6">Bestrophin homolog</fullName>
    </recommendedName>
</protein>
<comment type="similarity">
    <text evidence="5 6">Belongs to the anion channel-forming bestrophin (TC 1.A.46) family. Calcium-sensitive chloride channel subfamily.</text>
</comment>
<keyword evidence="6" id="KW-0868">Chloride</keyword>
<keyword evidence="6" id="KW-1003">Cell membrane</keyword>
<keyword evidence="9" id="KW-1185">Reference proteome</keyword>
<keyword evidence="3 6" id="KW-1133">Transmembrane helix</keyword>
<feature type="compositionally biased region" description="Basic and acidic residues" evidence="7">
    <location>
        <begin position="404"/>
        <end position="414"/>
    </location>
</feature>
<evidence type="ECO:0000256" key="4">
    <source>
        <dbReference type="ARBA" id="ARBA00023136"/>
    </source>
</evidence>
<keyword evidence="6" id="KW-0813">Transport</keyword>
<dbReference type="PANTHER" id="PTHR10736">
    <property type="entry name" value="BESTROPHIN"/>
    <property type="match status" value="1"/>
</dbReference>
<feature type="transmembrane region" description="Helical" evidence="6">
    <location>
        <begin position="29"/>
        <end position="53"/>
    </location>
</feature>
<sequence length="432" mass="51492">MTVNYHNLSREPSPFRFYRLLVFTWKSSIWKAVLPLLFVWLIIYHVISFVYRFALDEGQQRTFEHVVYFFRGKLVYVPLEFLLGYFVTIIYNRWKDLYLNIGFIDNVGLMTAEYVRGHGEMGRRIRRNIMRYCEVAQILLFRDISLRVRRRFPTLESIVAAGFLLPEELEQLEKYDDKNENPRQWVPLRWAQELCVEARHRGLIESDYYQQVVVNEIRTWKTNLEWLRNYDWTPFPMIYPTVVSLMVHVHFAVALIARQLTFRDSKGTELLDVYFPYMESLEFFFYMGWLKVSEVMLNPFGEDDDDWEGNALIDRNITMGLMIVDQGFNNPPSLKRDVFWDEHTPHLLYTEDSARMPQTRYAGSVSHINLVDLSKKVPMIPRAFSVDGFVTDLPKFAAPRRRRNTDEPFARDDAQASTRTQRSNDPYEVFYY</sequence>
<proteinExistence type="inferred from homology"/>
<evidence type="ECO:0000256" key="7">
    <source>
        <dbReference type="SAM" id="MobiDB-lite"/>
    </source>
</evidence>
<dbReference type="GO" id="GO:0005886">
    <property type="term" value="C:plasma membrane"/>
    <property type="evidence" value="ECO:0007669"/>
    <property type="project" value="UniProtKB-SubCell"/>
</dbReference>
<comment type="caution">
    <text evidence="8">The sequence shown here is derived from an EMBL/GenBank/DDBJ whole genome shotgun (WGS) entry which is preliminary data.</text>
</comment>
<evidence type="ECO:0000313" key="9">
    <source>
        <dbReference type="Proteomes" id="UP001177023"/>
    </source>
</evidence>
<feature type="non-terminal residue" evidence="8">
    <location>
        <position position="1"/>
    </location>
</feature>
<dbReference type="PANTHER" id="PTHR10736:SF61">
    <property type="entry name" value="BESTROPHIN HOMOLOG 24"/>
    <property type="match status" value="1"/>
</dbReference>
<keyword evidence="6" id="KW-0407">Ion channel</keyword>
<feature type="transmembrane region" description="Helical" evidence="6">
    <location>
        <begin position="74"/>
        <end position="94"/>
    </location>
</feature>
<dbReference type="GO" id="GO:0005254">
    <property type="term" value="F:chloride channel activity"/>
    <property type="evidence" value="ECO:0007669"/>
    <property type="project" value="UniProtKB-KW"/>
</dbReference>
<evidence type="ECO:0000256" key="1">
    <source>
        <dbReference type="ARBA" id="ARBA00004141"/>
    </source>
</evidence>
<accession>A0AA36CU31</accession>
<feature type="region of interest" description="Disordered" evidence="7">
    <location>
        <begin position="400"/>
        <end position="425"/>
    </location>
</feature>
<keyword evidence="6" id="KW-0406">Ion transport</keyword>
<feature type="compositionally biased region" description="Polar residues" evidence="7">
    <location>
        <begin position="415"/>
        <end position="424"/>
    </location>
</feature>